<evidence type="ECO:0000313" key="2">
    <source>
        <dbReference type="EMBL" id="UGS38299.1"/>
    </source>
</evidence>
<gene>
    <name evidence="2" type="ORF">DSM104329_04723</name>
</gene>
<evidence type="ECO:0000259" key="1">
    <source>
        <dbReference type="PROSITE" id="PS50263"/>
    </source>
</evidence>
<dbReference type="SUPFAM" id="SSF56317">
    <property type="entry name" value="Carbon-nitrogen hydrolase"/>
    <property type="match status" value="1"/>
</dbReference>
<dbReference type="PROSITE" id="PS50263">
    <property type="entry name" value="CN_HYDROLASE"/>
    <property type="match status" value="1"/>
</dbReference>
<reference evidence="2" key="1">
    <citation type="journal article" date="2022" name="Int. J. Syst. Evol. Microbiol.">
        <title>Pseudomonas aegrilactucae sp. nov. and Pseudomonas morbosilactucae sp. nov., pathogens causing bacterial rot of lettuce in Japan.</title>
        <authorList>
            <person name="Sawada H."/>
            <person name="Fujikawa T."/>
            <person name="Satou M."/>
        </authorList>
    </citation>
    <scope>NUCLEOTIDE SEQUENCE</scope>
    <source>
        <strain evidence="2">0166_1</strain>
    </source>
</reference>
<dbReference type="Proteomes" id="UP001162834">
    <property type="component" value="Chromosome"/>
</dbReference>
<feature type="domain" description="CN hydrolase" evidence="1">
    <location>
        <begin position="5"/>
        <end position="257"/>
    </location>
</feature>
<keyword evidence="3" id="KW-1185">Reference proteome</keyword>
<dbReference type="AlphaFoldDB" id="A0A9E6Y1E7"/>
<dbReference type="PANTHER" id="PTHR23088">
    <property type="entry name" value="NITRILASE-RELATED"/>
    <property type="match status" value="1"/>
</dbReference>
<dbReference type="KEGG" id="sbae:DSM104329_04723"/>
<organism evidence="2 3">
    <name type="scientific">Capillimicrobium parvum</name>
    <dbReference type="NCBI Taxonomy" id="2884022"/>
    <lineage>
        <taxon>Bacteria</taxon>
        <taxon>Bacillati</taxon>
        <taxon>Actinomycetota</taxon>
        <taxon>Thermoleophilia</taxon>
        <taxon>Solirubrobacterales</taxon>
        <taxon>Capillimicrobiaceae</taxon>
        <taxon>Capillimicrobium</taxon>
    </lineage>
</organism>
<protein>
    <recommendedName>
        <fullName evidence="1">CN hydrolase domain-containing protein</fullName>
    </recommendedName>
</protein>
<dbReference type="InterPro" id="IPR003010">
    <property type="entry name" value="C-N_Hydrolase"/>
</dbReference>
<dbReference type="RefSeq" id="WP_259312324.1">
    <property type="nucleotide sequence ID" value="NZ_CP087164.1"/>
</dbReference>
<accession>A0A9E6Y1E7</accession>
<sequence length="294" mass="32730">MARHISIAAANFAVRPVSSFDEFGAHCETLLNQAKGADLVLFPELLTVELFSTYSDWKSAPISELTRIDEFTQEYLDFFTEQARTRDQFIVGGSHLLKDGDRYVNVGHLFEPSGTVHTHVKTHIFPAEAGWSTEEGTTVEAIELPFAKVAFNICYEAEIPECAATAAEQGAEIILCPSFTFTEFGFWRVRHCAQARAIENQVYFVHCCTGGRPGAPLPNGWAQSSILTPCDMPWTPDGIVAQATPNEEMVVHGTVDIDRLYENRDNGAAPTFRDRRRRADLYASWPSHTTAVPR</sequence>
<dbReference type="InterPro" id="IPR036526">
    <property type="entry name" value="C-N_Hydrolase_sf"/>
</dbReference>
<dbReference type="Pfam" id="PF00795">
    <property type="entry name" value="CN_hydrolase"/>
    <property type="match status" value="1"/>
</dbReference>
<proteinExistence type="predicted"/>
<evidence type="ECO:0000313" key="3">
    <source>
        <dbReference type="Proteomes" id="UP001162834"/>
    </source>
</evidence>
<dbReference type="Gene3D" id="3.60.110.10">
    <property type="entry name" value="Carbon-nitrogen hydrolase"/>
    <property type="match status" value="1"/>
</dbReference>
<name>A0A9E6Y1E7_9ACTN</name>
<dbReference type="CDD" id="cd07574">
    <property type="entry name" value="nitrilase_Rim1_like"/>
    <property type="match status" value="1"/>
</dbReference>
<dbReference type="PANTHER" id="PTHR23088:SF50">
    <property type="entry name" value="HYDROLASE YHCX"/>
    <property type="match status" value="1"/>
</dbReference>
<dbReference type="EMBL" id="CP087164">
    <property type="protein sequence ID" value="UGS38299.1"/>
    <property type="molecule type" value="Genomic_DNA"/>
</dbReference>